<evidence type="ECO:0000259" key="4">
    <source>
        <dbReference type="Pfam" id="PF01420"/>
    </source>
</evidence>
<evidence type="ECO:0000256" key="3">
    <source>
        <dbReference type="ARBA" id="ARBA00023125"/>
    </source>
</evidence>
<dbReference type="AlphaFoldDB" id="A0AA45WIT6"/>
<dbReference type="InterPro" id="IPR044946">
    <property type="entry name" value="Restrct_endonuc_typeI_TRD_sf"/>
</dbReference>
<dbReference type="RefSeq" id="WP_265133638.1">
    <property type="nucleotide sequence ID" value="NZ_FXTX01000001.1"/>
</dbReference>
<comment type="similarity">
    <text evidence="1">Belongs to the type-I restriction system S methylase family.</text>
</comment>
<dbReference type="GO" id="GO:0003677">
    <property type="term" value="F:DNA binding"/>
    <property type="evidence" value="ECO:0007669"/>
    <property type="project" value="UniProtKB-KW"/>
</dbReference>
<protein>
    <submittedName>
        <fullName evidence="5">Type I restriction enzyme, S subunit</fullName>
    </submittedName>
</protein>
<accession>A0AA45WIT6</accession>
<dbReference type="PANTHER" id="PTHR30408:SF13">
    <property type="entry name" value="TYPE I RESTRICTION ENZYME HINDI SPECIFICITY SUBUNIT"/>
    <property type="match status" value="1"/>
</dbReference>
<dbReference type="SUPFAM" id="SSF116734">
    <property type="entry name" value="DNA methylase specificity domain"/>
    <property type="match status" value="2"/>
</dbReference>
<dbReference type="Pfam" id="PF01420">
    <property type="entry name" value="Methylase_S"/>
    <property type="match status" value="2"/>
</dbReference>
<reference evidence="5" key="1">
    <citation type="submission" date="2017-05" db="EMBL/GenBank/DDBJ databases">
        <authorList>
            <person name="Varghese N."/>
            <person name="Submissions S."/>
        </authorList>
    </citation>
    <scope>NUCLEOTIDE SEQUENCE</scope>
    <source>
        <strain evidence="5">DSM 18763</strain>
    </source>
</reference>
<keyword evidence="2" id="KW-0680">Restriction system</keyword>
<name>A0AA45WIT6_9AQUI</name>
<dbReference type="GO" id="GO:0009307">
    <property type="term" value="P:DNA restriction-modification system"/>
    <property type="evidence" value="ECO:0007669"/>
    <property type="project" value="UniProtKB-KW"/>
</dbReference>
<keyword evidence="6" id="KW-1185">Reference proteome</keyword>
<gene>
    <name evidence="5" type="ORF">SAMN06264868_101182</name>
</gene>
<evidence type="ECO:0000313" key="5">
    <source>
        <dbReference type="EMBL" id="SMP01021.1"/>
    </source>
</evidence>
<dbReference type="EMBL" id="FXTX01000001">
    <property type="protein sequence ID" value="SMP01021.1"/>
    <property type="molecule type" value="Genomic_DNA"/>
</dbReference>
<keyword evidence="3" id="KW-0238">DNA-binding</keyword>
<evidence type="ECO:0000256" key="1">
    <source>
        <dbReference type="ARBA" id="ARBA00010923"/>
    </source>
</evidence>
<dbReference type="InterPro" id="IPR052021">
    <property type="entry name" value="Type-I_RS_S_subunit"/>
</dbReference>
<dbReference type="Proteomes" id="UP001157947">
    <property type="component" value="Unassembled WGS sequence"/>
</dbReference>
<dbReference type="CDD" id="cd17521">
    <property type="entry name" value="RMtype1_S_Sau13435ORF2165P_TRD2-CR2_like"/>
    <property type="match status" value="1"/>
</dbReference>
<comment type="caution">
    <text evidence="5">The sequence shown here is derived from an EMBL/GenBank/DDBJ whole genome shotgun (WGS) entry which is preliminary data.</text>
</comment>
<organism evidence="5 6">
    <name type="scientific">Venenivibrio stagnispumantis</name>
    <dbReference type="NCBI Taxonomy" id="407998"/>
    <lineage>
        <taxon>Bacteria</taxon>
        <taxon>Pseudomonadati</taxon>
        <taxon>Aquificota</taxon>
        <taxon>Aquificia</taxon>
        <taxon>Aquificales</taxon>
        <taxon>Hydrogenothermaceae</taxon>
        <taxon>Venenivibrio</taxon>
    </lineage>
</organism>
<sequence>MSENLPNGWKRVKLGEVCIDISYGYTASAKLNPKGVKFLRITDIVSDRIDWENVPYCEIPKTEIEKYKLEIGDIVIARTGATTGYNKIIKKNNIECVFASYLIRYRVNKEIADPFYVWYNLQSDKWKGFVDNIVGGSAQPGANAKQFADFEFYLPPLHEQKAISGILSSLDDKIDLLHRQNKTLEEMAQTLFRKWFIEDAKEDWEEVSLGDFFPVITGKKNANYATEDGQYPFFTCSQEILKAPSYSFEGHAILLAGNGDFNVKRYKGKFEAYQRTYVLIPNEEKYVGLLYTLIKFFLSEITGAYRGSVVKFITKEMIEDFKFKLPADRNNYMFNKKLQYINELYEKIDYNLLQIRTLEQLRDTLLPKLMSGEVRVKL</sequence>
<evidence type="ECO:0000256" key="2">
    <source>
        <dbReference type="ARBA" id="ARBA00022747"/>
    </source>
</evidence>
<proteinExistence type="inferred from homology"/>
<dbReference type="InterPro" id="IPR000055">
    <property type="entry name" value="Restrct_endonuc_typeI_TRD"/>
</dbReference>
<feature type="domain" description="Type I restriction modification DNA specificity" evidence="4">
    <location>
        <begin position="6"/>
        <end position="186"/>
    </location>
</feature>
<feature type="domain" description="Type I restriction modification DNA specificity" evidence="4">
    <location>
        <begin position="202"/>
        <end position="328"/>
    </location>
</feature>
<dbReference type="Gene3D" id="3.90.220.20">
    <property type="entry name" value="DNA methylase specificity domains"/>
    <property type="match status" value="2"/>
</dbReference>
<dbReference type="PANTHER" id="PTHR30408">
    <property type="entry name" value="TYPE-1 RESTRICTION ENZYME ECOKI SPECIFICITY PROTEIN"/>
    <property type="match status" value="1"/>
</dbReference>
<evidence type="ECO:0000313" key="6">
    <source>
        <dbReference type="Proteomes" id="UP001157947"/>
    </source>
</evidence>